<comment type="caution">
    <text evidence="2">The sequence shown here is derived from an EMBL/GenBank/DDBJ whole genome shotgun (WGS) entry which is preliminary data.</text>
</comment>
<evidence type="ECO:0000256" key="1">
    <source>
        <dbReference type="SAM" id="MobiDB-lite"/>
    </source>
</evidence>
<gene>
    <name evidence="2" type="ORF">B0H16DRAFT_1536704</name>
</gene>
<evidence type="ECO:0000313" key="3">
    <source>
        <dbReference type="Proteomes" id="UP001215598"/>
    </source>
</evidence>
<dbReference type="EMBL" id="JARKIB010000044">
    <property type="protein sequence ID" value="KAJ7757455.1"/>
    <property type="molecule type" value="Genomic_DNA"/>
</dbReference>
<evidence type="ECO:0000313" key="2">
    <source>
        <dbReference type="EMBL" id="KAJ7757455.1"/>
    </source>
</evidence>
<dbReference type="Proteomes" id="UP001215598">
    <property type="component" value="Unassembled WGS sequence"/>
</dbReference>
<feature type="region of interest" description="Disordered" evidence="1">
    <location>
        <begin position="355"/>
        <end position="385"/>
    </location>
</feature>
<sequence length="640" mass="68426">MNSGHPIVRGRPLAMLTESESTEASQSTSSAHADLGDDLDSNEEDLSDDSDADEEDEGVNGPDTSHSRSSPSPIPVLARPSSEFPLSFTLGRPLSARYPSIDLRLYTVDEAVMVFGPLSLPAPSSQPLQFSWETELGRPFVASFRAACPSLTVSSLSEHYTELRLYSGDEAAFLCGYPSREAYSSSLRDEISTETSRQRKAHQEAPIRRRALAETSVRRRPSRMRSDTLRAASISGNRRESPLRASAVVEAVPAFEHSPVMHVDVSMGSPLLPLSTSPIFAPVIVAEAGASCEMDVDVEGVNISAILHTSTPLASSSRLSPSGGGGIPYDDLPSSLPMLFDSGAIGGSGVASPPMLAQSFSAQGDNGRSVERSQNRPTLSSPNTIRDVLPWAPAFVTSSTSPPLSSSSSYYPPWPVVSSQPLAGLSYVPGLPLDMQLPSERPIPARSTTAECSPASLLPGWDEVQDRVEYQFEYHEPLFAPVSEGSDASTVSLLAQCVRYQLFAVIGRLSFARARLVDPRIHGLFSSAIDTCWSVVATLPSLARLAADFPFIALQSASIDAIPFSMSSISIDLGLKSSPYALILDSRTAVLALALCRGGTFNPRCMCCSLFCYFYCSSLPSVHRVLSTDSLGSLPSVGVY</sequence>
<feature type="compositionally biased region" description="Polar residues" evidence="1">
    <location>
        <begin position="375"/>
        <end position="384"/>
    </location>
</feature>
<accession>A0AAD7J7N6</accession>
<feature type="region of interest" description="Disordered" evidence="1">
    <location>
        <begin position="1"/>
        <end position="78"/>
    </location>
</feature>
<feature type="compositionally biased region" description="Polar residues" evidence="1">
    <location>
        <begin position="62"/>
        <end position="71"/>
    </location>
</feature>
<keyword evidence="3" id="KW-1185">Reference proteome</keyword>
<feature type="compositionally biased region" description="Low complexity" evidence="1">
    <location>
        <begin position="17"/>
        <end position="33"/>
    </location>
</feature>
<feature type="compositionally biased region" description="Acidic residues" evidence="1">
    <location>
        <begin position="36"/>
        <end position="58"/>
    </location>
</feature>
<feature type="region of interest" description="Disordered" evidence="1">
    <location>
        <begin position="188"/>
        <end position="238"/>
    </location>
</feature>
<protein>
    <submittedName>
        <fullName evidence="2">Uncharacterized protein</fullName>
    </submittedName>
</protein>
<proteinExistence type="predicted"/>
<reference evidence="2" key="1">
    <citation type="submission" date="2023-03" db="EMBL/GenBank/DDBJ databases">
        <title>Massive genome expansion in bonnet fungi (Mycena s.s.) driven by repeated elements and novel gene families across ecological guilds.</title>
        <authorList>
            <consortium name="Lawrence Berkeley National Laboratory"/>
            <person name="Harder C.B."/>
            <person name="Miyauchi S."/>
            <person name="Viragh M."/>
            <person name="Kuo A."/>
            <person name="Thoen E."/>
            <person name="Andreopoulos B."/>
            <person name="Lu D."/>
            <person name="Skrede I."/>
            <person name="Drula E."/>
            <person name="Henrissat B."/>
            <person name="Morin E."/>
            <person name="Kohler A."/>
            <person name="Barry K."/>
            <person name="LaButti K."/>
            <person name="Morin E."/>
            <person name="Salamov A."/>
            <person name="Lipzen A."/>
            <person name="Mereny Z."/>
            <person name="Hegedus B."/>
            <person name="Baldrian P."/>
            <person name="Stursova M."/>
            <person name="Weitz H."/>
            <person name="Taylor A."/>
            <person name="Grigoriev I.V."/>
            <person name="Nagy L.G."/>
            <person name="Martin F."/>
            <person name="Kauserud H."/>
        </authorList>
    </citation>
    <scope>NUCLEOTIDE SEQUENCE</scope>
    <source>
        <strain evidence="2">CBHHK182m</strain>
    </source>
</reference>
<organism evidence="2 3">
    <name type="scientific">Mycena metata</name>
    <dbReference type="NCBI Taxonomy" id="1033252"/>
    <lineage>
        <taxon>Eukaryota</taxon>
        <taxon>Fungi</taxon>
        <taxon>Dikarya</taxon>
        <taxon>Basidiomycota</taxon>
        <taxon>Agaricomycotina</taxon>
        <taxon>Agaricomycetes</taxon>
        <taxon>Agaricomycetidae</taxon>
        <taxon>Agaricales</taxon>
        <taxon>Marasmiineae</taxon>
        <taxon>Mycenaceae</taxon>
        <taxon>Mycena</taxon>
    </lineage>
</organism>
<name>A0AAD7J7N6_9AGAR</name>
<dbReference type="AlphaFoldDB" id="A0AAD7J7N6"/>